<evidence type="ECO:0000313" key="1">
    <source>
        <dbReference type="EMBL" id="CAH1388806.1"/>
    </source>
</evidence>
<dbReference type="EMBL" id="OV725077">
    <property type="protein sequence ID" value="CAH1388806.1"/>
    <property type="molecule type" value="Genomic_DNA"/>
</dbReference>
<accession>A0A9P0E7F9</accession>
<name>A0A9P0E7F9_NEZVI</name>
<protein>
    <submittedName>
        <fullName evidence="1">Uncharacterized protein</fullName>
    </submittedName>
</protein>
<dbReference type="Proteomes" id="UP001152798">
    <property type="component" value="Chromosome 1"/>
</dbReference>
<evidence type="ECO:0000313" key="2">
    <source>
        <dbReference type="Proteomes" id="UP001152798"/>
    </source>
</evidence>
<gene>
    <name evidence="1" type="ORF">NEZAVI_LOCUS340</name>
</gene>
<sequence length="82" mass="9286">MIVCTHSAPKKTRKSLEEWKEVDILEPVVKPRNDTLFAGSHWVFQQALQLTRLGQHSSGYKITFQSSSLPRIGPQEALLSTH</sequence>
<keyword evidence="2" id="KW-1185">Reference proteome</keyword>
<organism evidence="1 2">
    <name type="scientific">Nezara viridula</name>
    <name type="common">Southern green stink bug</name>
    <name type="synonym">Cimex viridulus</name>
    <dbReference type="NCBI Taxonomy" id="85310"/>
    <lineage>
        <taxon>Eukaryota</taxon>
        <taxon>Metazoa</taxon>
        <taxon>Ecdysozoa</taxon>
        <taxon>Arthropoda</taxon>
        <taxon>Hexapoda</taxon>
        <taxon>Insecta</taxon>
        <taxon>Pterygota</taxon>
        <taxon>Neoptera</taxon>
        <taxon>Paraneoptera</taxon>
        <taxon>Hemiptera</taxon>
        <taxon>Heteroptera</taxon>
        <taxon>Panheteroptera</taxon>
        <taxon>Pentatomomorpha</taxon>
        <taxon>Pentatomoidea</taxon>
        <taxon>Pentatomidae</taxon>
        <taxon>Pentatominae</taxon>
        <taxon>Nezara</taxon>
    </lineage>
</organism>
<proteinExistence type="predicted"/>
<dbReference type="AlphaFoldDB" id="A0A9P0E7F9"/>
<reference evidence="1" key="1">
    <citation type="submission" date="2022-01" db="EMBL/GenBank/DDBJ databases">
        <authorList>
            <person name="King R."/>
        </authorList>
    </citation>
    <scope>NUCLEOTIDE SEQUENCE</scope>
</reference>